<feature type="binding site" evidence="4">
    <location>
        <begin position="196"/>
        <end position="199"/>
    </location>
    <ligand>
        <name>substrate</name>
    </ligand>
</feature>
<dbReference type="EMBL" id="CP000471">
    <property type="protein sequence ID" value="ABK45990.1"/>
    <property type="molecule type" value="Genomic_DNA"/>
</dbReference>
<protein>
    <recommendedName>
        <fullName evidence="4">Release factor glutamine methyltransferase</fullName>
        <shortName evidence="4">RF MTase</shortName>
        <ecNumber evidence="4">2.1.1.297</ecNumber>
    </recommendedName>
    <alternativeName>
        <fullName evidence="4">N5-glutamine methyltransferase PrmC</fullName>
    </alternativeName>
    <alternativeName>
        <fullName evidence="4">Protein-(glutamine-N5) MTase PrmC</fullName>
    </alternativeName>
    <alternativeName>
        <fullName evidence="4">Protein-glutamine N-methyltransferase PrmC</fullName>
    </alternativeName>
</protein>
<dbReference type="GO" id="GO:0003676">
    <property type="term" value="F:nucleic acid binding"/>
    <property type="evidence" value="ECO:0007669"/>
    <property type="project" value="InterPro"/>
</dbReference>
<dbReference type="AlphaFoldDB" id="A0LDE7"/>
<feature type="domain" description="Methyltransferase" evidence="5">
    <location>
        <begin position="124"/>
        <end position="202"/>
    </location>
</feature>
<dbReference type="HAMAP" id="MF_02126">
    <property type="entry name" value="RF_methyltr_PrmC"/>
    <property type="match status" value="1"/>
</dbReference>
<feature type="binding site" evidence="4">
    <location>
        <position position="180"/>
    </location>
    <ligand>
        <name>S-adenosyl-L-methionine</name>
        <dbReference type="ChEBI" id="CHEBI:59789"/>
    </ligand>
</feature>
<dbReference type="PROSITE" id="PS00092">
    <property type="entry name" value="N6_MTASE"/>
    <property type="match status" value="1"/>
</dbReference>
<keyword evidence="2 4" id="KW-0808">Transferase</keyword>
<dbReference type="NCBIfam" id="TIGR00536">
    <property type="entry name" value="hemK_fam"/>
    <property type="match status" value="1"/>
</dbReference>
<dbReference type="PANTHER" id="PTHR18895">
    <property type="entry name" value="HEMK METHYLTRANSFERASE"/>
    <property type="match status" value="1"/>
</dbReference>
<evidence type="ECO:0000259" key="5">
    <source>
        <dbReference type="Pfam" id="PF13649"/>
    </source>
</evidence>
<reference evidence="8" key="1">
    <citation type="journal article" date="2009" name="Appl. Environ. Microbiol.">
        <title>Complete genome sequence of the chemolithoautotrophic marine magnetotactic coccus strain MC-1.</title>
        <authorList>
            <person name="Schubbe S."/>
            <person name="Williams T.J."/>
            <person name="Xie G."/>
            <person name="Kiss H.E."/>
            <person name="Brettin T.S."/>
            <person name="Martinez D."/>
            <person name="Ross C.A."/>
            <person name="Schuler D."/>
            <person name="Cox B.L."/>
            <person name="Nealson K.H."/>
            <person name="Bazylinski D.A."/>
        </authorList>
    </citation>
    <scope>NUCLEOTIDE SEQUENCE [LARGE SCALE GENOMIC DNA]</scope>
    <source>
        <strain evidence="8">ATCC BAA-1437 / JCM 17883 / MC-1</strain>
    </source>
</reference>
<dbReference type="CDD" id="cd02440">
    <property type="entry name" value="AdoMet_MTases"/>
    <property type="match status" value="1"/>
</dbReference>
<keyword evidence="1 4" id="KW-0489">Methyltransferase</keyword>
<dbReference type="OrthoDB" id="9800643at2"/>
<dbReference type="InterPro" id="IPR004556">
    <property type="entry name" value="HemK-like"/>
</dbReference>
<dbReference type="RefSeq" id="WP_011715046.1">
    <property type="nucleotide sequence ID" value="NC_008576.1"/>
</dbReference>
<name>A0LDE7_MAGMM</name>
<organism evidence="7 8">
    <name type="scientific">Magnetococcus marinus (strain ATCC BAA-1437 / JCM 17883 / MC-1)</name>
    <dbReference type="NCBI Taxonomy" id="156889"/>
    <lineage>
        <taxon>Bacteria</taxon>
        <taxon>Pseudomonadati</taxon>
        <taxon>Pseudomonadota</taxon>
        <taxon>Magnetococcia</taxon>
        <taxon>Magnetococcales</taxon>
        <taxon>Magnetococcaceae</taxon>
        <taxon>Magnetococcus</taxon>
    </lineage>
</organism>
<sequence length="289" mass="32399">MSQTETWTVRRILQWTTDWLSKQGVGSPRLDGELLLAHTLTLRRLDLFLDPDRPLSPDELQRYKAFIKRRAAREPVAYIVGKKPFLHWELTVTAGVLIPRPETEHLVQAAQDFFNQQQRAPHTILDIGTGSGAILLALLDHFNEAQGIGIDISKAALACAQHNGEQLNLNNRAQWLYSHFCDDLPHESRFDLILSNPPYINSDVIPTLEAEVNQWEPRLALDGGVDGMQAYQQIIPAAVARLNPGGLLGVEIGHDQGPRVAALMQQHGLQQVVVHKDYAQHDRVVLGHR</sequence>
<evidence type="ECO:0000256" key="2">
    <source>
        <dbReference type="ARBA" id="ARBA00022679"/>
    </source>
</evidence>
<dbReference type="KEGG" id="mgm:Mmc1_3505"/>
<evidence type="ECO:0000313" key="7">
    <source>
        <dbReference type="EMBL" id="ABK45990.1"/>
    </source>
</evidence>
<dbReference type="Proteomes" id="UP000002586">
    <property type="component" value="Chromosome"/>
</dbReference>
<gene>
    <name evidence="4" type="primary">prmC</name>
    <name evidence="7" type="ordered locus">Mmc1_3505</name>
</gene>
<dbReference type="GO" id="GO:0102559">
    <property type="term" value="F:peptide chain release factor N(5)-glutamine methyltransferase activity"/>
    <property type="evidence" value="ECO:0007669"/>
    <property type="project" value="UniProtKB-EC"/>
</dbReference>
<dbReference type="EC" id="2.1.1.297" evidence="4"/>
<dbReference type="eggNOG" id="COG2890">
    <property type="taxonomic scope" value="Bacteria"/>
</dbReference>
<keyword evidence="8" id="KW-1185">Reference proteome</keyword>
<dbReference type="InterPro" id="IPR040758">
    <property type="entry name" value="PrmC_N"/>
</dbReference>
<dbReference type="Pfam" id="PF13649">
    <property type="entry name" value="Methyltransf_25"/>
    <property type="match status" value="1"/>
</dbReference>
<dbReference type="InterPro" id="IPR041698">
    <property type="entry name" value="Methyltransf_25"/>
</dbReference>
<evidence type="ECO:0000256" key="1">
    <source>
        <dbReference type="ARBA" id="ARBA00022603"/>
    </source>
</evidence>
<dbReference type="InterPro" id="IPR029063">
    <property type="entry name" value="SAM-dependent_MTases_sf"/>
</dbReference>
<dbReference type="HOGENOM" id="CLU_018398_3_1_5"/>
<feature type="domain" description="Release factor glutamine methyltransferase N-terminal" evidence="6">
    <location>
        <begin position="12"/>
        <end position="81"/>
    </location>
</feature>
<dbReference type="PRINTS" id="PR00507">
    <property type="entry name" value="N12N6MTFRASE"/>
</dbReference>
<dbReference type="STRING" id="156889.Mmc1_3505"/>
<dbReference type="Gene3D" id="3.40.50.150">
    <property type="entry name" value="Vaccinia Virus protein VP39"/>
    <property type="match status" value="1"/>
</dbReference>
<feature type="binding site" evidence="4">
    <location>
        <begin position="128"/>
        <end position="132"/>
    </location>
    <ligand>
        <name>S-adenosyl-L-methionine</name>
        <dbReference type="ChEBI" id="CHEBI:59789"/>
    </ligand>
</feature>
<dbReference type="PANTHER" id="PTHR18895:SF74">
    <property type="entry name" value="MTRF1L RELEASE FACTOR GLUTAMINE METHYLTRANSFERASE"/>
    <property type="match status" value="1"/>
</dbReference>
<dbReference type="SUPFAM" id="SSF53335">
    <property type="entry name" value="S-adenosyl-L-methionine-dependent methyltransferases"/>
    <property type="match status" value="1"/>
</dbReference>
<proteinExistence type="inferred from homology"/>
<dbReference type="Gene3D" id="1.10.8.10">
    <property type="entry name" value="DNA helicase RuvA subunit, C-terminal domain"/>
    <property type="match status" value="1"/>
</dbReference>
<dbReference type="GO" id="GO:0032259">
    <property type="term" value="P:methylation"/>
    <property type="evidence" value="ECO:0007669"/>
    <property type="project" value="UniProtKB-KW"/>
</dbReference>
<comment type="similarity">
    <text evidence="4">Belongs to the protein N5-glutamine methyltransferase family. PrmC subfamily.</text>
</comment>
<evidence type="ECO:0000259" key="6">
    <source>
        <dbReference type="Pfam" id="PF17827"/>
    </source>
</evidence>
<dbReference type="InterPro" id="IPR002052">
    <property type="entry name" value="DNA_methylase_N6_adenine_CS"/>
</dbReference>
<comment type="function">
    <text evidence="4">Methylates the class 1 translation termination release factors RF1/PrfA and RF2/PrfB on the glutamine residue of the universally conserved GGQ motif.</text>
</comment>
<keyword evidence="3 4" id="KW-0949">S-adenosyl-L-methionine</keyword>
<evidence type="ECO:0000256" key="3">
    <source>
        <dbReference type="ARBA" id="ARBA00022691"/>
    </source>
</evidence>
<evidence type="ECO:0000256" key="4">
    <source>
        <dbReference type="HAMAP-Rule" id="MF_02126"/>
    </source>
</evidence>
<dbReference type="InterPro" id="IPR050320">
    <property type="entry name" value="N5-glutamine_MTase"/>
</dbReference>
<accession>A0LDE7</accession>
<feature type="binding site" evidence="4">
    <location>
        <position position="196"/>
    </location>
    <ligand>
        <name>S-adenosyl-L-methionine</name>
        <dbReference type="ChEBI" id="CHEBI:59789"/>
    </ligand>
</feature>
<reference evidence="7 8" key="2">
    <citation type="journal article" date="2012" name="Int. J. Syst. Evol. Microbiol.">
        <title>Magnetococcus marinus gen. nov., sp. nov., a marine, magnetotactic bacterium that represents a novel lineage (Magnetococcaceae fam. nov.; Magnetococcales ord. nov.) at the base of the Alphaproteobacteria.</title>
        <authorList>
            <person name="Bazylinski D.A."/>
            <person name="Williams T.J."/>
            <person name="Lefevre C.T."/>
            <person name="Berg R.J."/>
            <person name="Zhang C.L."/>
            <person name="Bowser S.S."/>
            <person name="Dean A.J."/>
            <person name="Beveridge T.J."/>
        </authorList>
    </citation>
    <scope>NUCLEOTIDE SEQUENCE [LARGE SCALE GENOMIC DNA]</scope>
    <source>
        <strain evidence="8">ATCC BAA-1437 / JCM 17883 / MC-1</strain>
    </source>
</reference>
<feature type="binding site" evidence="4">
    <location>
        <position position="151"/>
    </location>
    <ligand>
        <name>S-adenosyl-L-methionine</name>
        <dbReference type="ChEBI" id="CHEBI:59789"/>
    </ligand>
</feature>
<dbReference type="InterPro" id="IPR019874">
    <property type="entry name" value="RF_methyltr_PrmC"/>
</dbReference>
<dbReference type="NCBIfam" id="TIGR03534">
    <property type="entry name" value="RF_mod_PrmC"/>
    <property type="match status" value="1"/>
</dbReference>
<comment type="catalytic activity">
    <reaction evidence="4">
        <text>L-glutaminyl-[peptide chain release factor] + S-adenosyl-L-methionine = N(5)-methyl-L-glutaminyl-[peptide chain release factor] + S-adenosyl-L-homocysteine + H(+)</text>
        <dbReference type="Rhea" id="RHEA:42896"/>
        <dbReference type="Rhea" id="RHEA-COMP:10271"/>
        <dbReference type="Rhea" id="RHEA-COMP:10272"/>
        <dbReference type="ChEBI" id="CHEBI:15378"/>
        <dbReference type="ChEBI" id="CHEBI:30011"/>
        <dbReference type="ChEBI" id="CHEBI:57856"/>
        <dbReference type="ChEBI" id="CHEBI:59789"/>
        <dbReference type="ChEBI" id="CHEBI:61891"/>
        <dbReference type="EC" id="2.1.1.297"/>
    </reaction>
</comment>
<dbReference type="Pfam" id="PF17827">
    <property type="entry name" value="PrmC_N"/>
    <property type="match status" value="1"/>
</dbReference>
<evidence type="ECO:0000313" key="8">
    <source>
        <dbReference type="Proteomes" id="UP000002586"/>
    </source>
</evidence>